<keyword evidence="2" id="KW-0049">Antioxidant</keyword>
<accession>A0A3E2TGQ1</accession>
<evidence type="ECO:0000256" key="3">
    <source>
        <dbReference type="ARBA" id="ARBA00023157"/>
    </source>
</evidence>
<dbReference type="InterPro" id="IPR036249">
    <property type="entry name" value="Thioredoxin-like_sf"/>
</dbReference>
<dbReference type="CDD" id="cd03014">
    <property type="entry name" value="PRX_Atyp2cys"/>
    <property type="match status" value="1"/>
</dbReference>
<evidence type="ECO:0000259" key="5">
    <source>
        <dbReference type="PROSITE" id="PS51352"/>
    </source>
</evidence>
<dbReference type="PANTHER" id="PTHR43110:SF1">
    <property type="entry name" value="THIOL PEROXIDASE"/>
    <property type="match status" value="1"/>
</dbReference>
<dbReference type="Proteomes" id="UP000261011">
    <property type="component" value="Unassembled WGS sequence"/>
</dbReference>
<dbReference type="Gene3D" id="3.40.30.10">
    <property type="entry name" value="Glutaredoxin"/>
    <property type="match status" value="1"/>
</dbReference>
<gene>
    <name evidence="6" type="ORF">DXA39_07285</name>
</gene>
<protein>
    <submittedName>
        <fullName evidence="6">Thiol peroxidase</fullName>
    </submittedName>
</protein>
<organism evidence="6 7">
    <name type="scientific">Anaerococcus nagyae</name>
    <dbReference type="NCBI Taxonomy" id="1755241"/>
    <lineage>
        <taxon>Bacteria</taxon>
        <taxon>Bacillati</taxon>
        <taxon>Bacillota</taxon>
        <taxon>Tissierellia</taxon>
        <taxon>Tissierellales</taxon>
        <taxon>Peptoniphilaceae</taxon>
        <taxon>Anaerococcus</taxon>
    </lineage>
</organism>
<name>A0A3E2TGQ1_9FIRM</name>
<dbReference type="GO" id="GO:0008379">
    <property type="term" value="F:thioredoxin peroxidase activity"/>
    <property type="evidence" value="ECO:0007669"/>
    <property type="project" value="InterPro"/>
</dbReference>
<keyword evidence="3" id="KW-1015">Disulfide bond</keyword>
<dbReference type="InterPro" id="IPR002065">
    <property type="entry name" value="TPX"/>
</dbReference>
<keyword evidence="1 6" id="KW-0560">Oxidoreductase</keyword>
<evidence type="ECO:0000313" key="6">
    <source>
        <dbReference type="EMBL" id="RGB75336.1"/>
    </source>
</evidence>
<proteinExistence type="predicted"/>
<dbReference type="SUPFAM" id="SSF52833">
    <property type="entry name" value="Thioredoxin-like"/>
    <property type="match status" value="1"/>
</dbReference>
<dbReference type="EMBL" id="QVEU01000006">
    <property type="protein sequence ID" value="RGB75336.1"/>
    <property type="molecule type" value="Genomic_DNA"/>
</dbReference>
<dbReference type="RefSeq" id="WP_117522056.1">
    <property type="nucleotide sequence ID" value="NZ_QVEU01000006.1"/>
</dbReference>
<comment type="caution">
    <text evidence="6">The sequence shown here is derived from an EMBL/GenBank/DDBJ whole genome shotgun (WGS) entry which is preliminary data.</text>
</comment>
<dbReference type="PROSITE" id="PS51352">
    <property type="entry name" value="THIOREDOXIN_2"/>
    <property type="match status" value="1"/>
</dbReference>
<dbReference type="PANTHER" id="PTHR43110">
    <property type="entry name" value="THIOL PEROXIDASE"/>
    <property type="match status" value="1"/>
</dbReference>
<keyword evidence="7" id="KW-1185">Reference proteome</keyword>
<dbReference type="NCBIfam" id="NF001808">
    <property type="entry name" value="PRK00522.1"/>
    <property type="match status" value="1"/>
</dbReference>
<reference evidence="6 7" key="1">
    <citation type="submission" date="2018-08" db="EMBL/GenBank/DDBJ databases">
        <title>A genome reference for cultivated species of the human gut microbiota.</title>
        <authorList>
            <person name="Zou Y."/>
            <person name="Xue W."/>
            <person name="Luo G."/>
        </authorList>
    </citation>
    <scope>NUCLEOTIDE SEQUENCE [LARGE SCALE GENOMIC DNA]</scope>
    <source>
        <strain evidence="6 7">OF01-3</strain>
    </source>
</reference>
<keyword evidence="4" id="KW-0676">Redox-active center</keyword>
<evidence type="ECO:0000256" key="2">
    <source>
        <dbReference type="ARBA" id="ARBA00022862"/>
    </source>
</evidence>
<dbReference type="AlphaFoldDB" id="A0A3E2TGQ1"/>
<evidence type="ECO:0000313" key="7">
    <source>
        <dbReference type="Proteomes" id="UP000261011"/>
    </source>
</evidence>
<evidence type="ECO:0000256" key="4">
    <source>
        <dbReference type="ARBA" id="ARBA00023284"/>
    </source>
</evidence>
<sequence length="165" mass="18275">MDITFGGNKVNLLGQEIKVGDSAPAFKATKNDLSEWSSTDYEGKIVVYSVAPSLDTSVCALQAKRFNKEAASLDGVNVVTITEDLPFAQARFCSNEDIENTIMISDYQNREFGEKFGFLMDENKLLARGVVVVDKDGKVAYVEYVPEVTNEVDFDKALEEVKKLI</sequence>
<dbReference type="OrthoDB" id="9781543at2"/>
<evidence type="ECO:0000256" key="1">
    <source>
        <dbReference type="ARBA" id="ARBA00022559"/>
    </source>
</evidence>
<dbReference type="Pfam" id="PF08534">
    <property type="entry name" value="Redoxin"/>
    <property type="match status" value="1"/>
</dbReference>
<feature type="domain" description="Thioredoxin" evidence="5">
    <location>
        <begin position="17"/>
        <end position="165"/>
    </location>
</feature>
<dbReference type="InterPro" id="IPR013740">
    <property type="entry name" value="Redoxin"/>
</dbReference>
<keyword evidence="1 6" id="KW-0575">Peroxidase</keyword>
<dbReference type="InterPro" id="IPR013766">
    <property type="entry name" value="Thioredoxin_domain"/>
</dbReference>
<dbReference type="InterPro" id="IPR050455">
    <property type="entry name" value="Tpx_Peroxidase_subfamily"/>
</dbReference>